<gene>
    <name evidence="1" type="primary">AVEN_110205_1</name>
    <name evidence="1" type="ORF">NPIL_348421</name>
</gene>
<keyword evidence="2" id="KW-1185">Reference proteome</keyword>
<dbReference type="OrthoDB" id="6432572at2759"/>
<accession>A0A8X6P2R5</accession>
<proteinExistence type="predicted"/>
<sequence length="107" mass="12659">MRNPSTSTRSASLRLGIPRTTVTRILSKRLKLHPCKVQVLHELKPNDKPKRFYFTMRILYKSDEDNCYLKNVIFSDESTFHTSDYVNRRNCRIWGLESPRAIRKSTQ</sequence>
<protein>
    <recommendedName>
        <fullName evidence="3">Transposase</fullName>
    </recommendedName>
</protein>
<dbReference type="EMBL" id="BMAW01064990">
    <property type="protein sequence ID" value="GFT48247.1"/>
    <property type="molecule type" value="Genomic_DNA"/>
</dbReference>
<comment type="caution">
    <text evidence="1">The sequence shown here is derived from an EMBL/GenBank/DDBJ whole genome shotgun (WGS) entry which is preliminary data.</text>
</comment>
<evidence type="ECO:0000313" key="2">
    <source>
        <dbReference type="Proteomes" id="UP000887013"/>
    </source>
</evidence>
<evidence type="ECO:0000313" key="1">
    <source>
        <dbReference type="EMBL" id="GFT48247.1"/>
    </source>
</evidence>
<dbReference type="PANTHER" id="PTHR47326:SF1">
    <property type="entry name" value="HTH PSQ-TYPE DOMAIN-CONTAINING PROTEIN"/>
    <property type="match status" value="1"/>
</dbReference>
<dbReference type="Gene3D" id="3.30.420.10">
    <property type="entry name" value="Ribonuclease H-like superfamily/Ribonuclease H"/>
    <property type="match status" value="1"/>
</dbReference>
<dbReference type="Proteomes" id="UP000887013">
    <property type="component" value="Unassembled WGS sequence"/>
</dbReference>
<organism evidence="1 2">
    <name type="scientific">Nephila pilipes</name>
    <name type="common">Giant wood spider</name>
    <name type="synonym">Nephila maculata</name>
    <dbReference type="NCBI Taxonomy" id="299642"/>
    <lineage>
        <taxon>Eukaryota</taxon>
        <taxon>Metazoa</taxon>
        <taxon>Ecdysozoa</taxon>
        <taxon>Arthropoda</taxon>
        <taxon>Chelicerata</taxon>
        <taxon>Arachnida</taxon>
        <taxon>Araneae</taxon>
        <taxon>Araneomorphae</taxon>
        <taxon>Entelegynae</taxon>
        <taxon>Araneoidea</taxon>
        <taxon>Nephilidae</taxon>
        <taxon>Nephila</taxon>
    </lineage>
</organism>
<dbReference type="InterPro" id="IPR036397">
    <property type="entry name" value="RNaseH_sf"/>
</dbReference>
<dbReference type="GO" id="GO:0003676">
    <property type="term" value="F:nucleic acid binding"/>
    <property type="evidence" value="ECO:0007669"/>
    <property type="project" value="InterPro"/>
</dbReference>
<reference evidence="1" key="1">
    <citation type="submission" date="2020-08" db="EMBL/GenBank/DDBJ databases">
        <title>Multicomponent nature underlies the extraordinary mechanical properties of spider dragline silk.</title>
        <authorList>
            <person name="Kono N."/>
            <person name="Nakamura H."/>
            <person name="Mori M."/>
            <person name="Yoshida Y."/>
            <person name="Ohtoshi R."/>
            <person name="Malay A.D."/>
            <person name="Moran D.A.P."/>
            <person name="Tomita M."/>
            <person name="Numata K."/>
            <person name="Arakawa K."/>
        </authorList>
    </citation>
    <scope>NUCLEOTIDE SEQUENCE</scope>
</reference>
<name>A0A8X6P2R5_NEPPI</name>
<dbReference type="AlphaFoldDB" id="A0A8X6P2R5"/>
<evidence type="ECO:0008006" key="3">
    <source>
        <dbReference type="Google" id="ProtNLM"/>
    </source>
</evidence>
<dbReference type="PANTHER" id="PTHR47326">
    <property type="entry name" value="TRANSPOSABLE ELEMENT TC3 TRANSPOSASE-LIKE PROTEIN"/>
    <property type="match status" value="1"/>
</dbReference>